<sequence length="22" mass="2297">MAIDPLAVAVATASVFFFKSPN</sequence>
<comment type="caution">
    <text evidence="1">The sequence shown here is derived from an EMBL/GenBank/DDBJ whole genome shotgun (WGS) entry which is preliminary data.</text>
</comment>
<evidence type="ECO:0000313" key="1">
    <source>
        <dbReference type="EMBL" id="KAF7820138.1"/>
    </source>
</evidence>
<gene>
    <name evidence="1" type="ORF">G2W53_025593</name>
</gene>
<evidence type="ECO:0000313" key="2">
    <source>
        <dbReference type="Proteomes" id="UP000634136"/>
    </source>
</evidence>
<name>A0A834TDF8_9FABA</name>
<dbReference type="Proteomes" id="UP000634136">
    <property type="component" value="Unassembled WGS sequence"/>
</dbReference>
<keyword evidence="2" id="KW-1185">Reference proteome</keyword>
<dbReference type="EMBL" id="JAAIUW010000008">
    <property type="protein sequence ID" value="KAF7820138.1"/>
    <property type="molecule type" value="Genomic_DNA"/>
</dbReference>
<protein>
    <submittedName>
        <fullName evidence="1">Uncharacterized protein</fullName>
    </submittedName>
</protein>
<accession>A0A834TDF8</accession>
<reference evidence="1" key="1">
    <citation type="submission" date="2020-09" db="EMBL/GenBank/DDBJ databases">
        <title>Genome-Enabled Discovery of Anthraquinone Biosynthesis in Senna tora.</title>
        <authorList>
            <person name="Kang S.-H."/>
            <person name="Pandey R.P."/>
            <person name="Lee C.-M."/>
            <person name="Sim J.-S."/>
            <person name="Jeong J.-T."/>
            <person name="Choi B.-S."/>
            <person name="Jung M."/>
            <person name="Ginzburg D."/>
            <person name="Zhao K."/>
            <person name="Won S.Y."/>
            <person name="Oh T.-J."/>
            <person name="Yu Y."/>
            <person name="Kim N.-H."/>
            <person name="Lee O.R."/>
            <person name="Lee T.-H."/>
            <person name="Bashyal P."/>
            <person name="Kim T.-S."/>
            <person name="Lee W.-H."/>
            <person name="Kawkins C."/>
            <person name="Kim C.-K."/>
            <person name="Kim J.S."/>
            <person name="Ahn B.O."/>
            <person name="Rhee S.Y."/>
            <person name="Sohng J.K."/>
        </authorList>
    </citation>
    <scope>NUCLEOTIDE SEQUENCE</scope>
    <source>
        <tissue evidence="1">Leaf</tissue>
    </source>
</reference>
<dbReference type="AlphaFoldDB" id="A0A834TDF8"/>
<organism evidence="1 2">
    <name type="scientific">Senna tora</name>
    <dbReference type="NCBI Taxonomy" id="362788"/>
    <lineage>
        <taxon>Eukaryota</taxon>
        <taxon>Viridiplantae</taxon>
        <taxon>Streptophyta</taxon>
        <taxon>Embryophyta</taxon>
        <taxon>Tracheophyta</taxon>
        <taxon>Spermatophyta</taxon>
        <taxon>Magnoliopsida</taxon>
        <taxon>eudicotyledons</taxon>
        <taxon>Gunneridae</taxon>
        <taxon>Pentapetalae</taxon>
        <taxon>rosids</taxon>
        <taxon>fabids</taxon>
        <taxon>Fabales</taxon>
        <taxon>Fabaceae</taxon>
        <taxon>Caesalpinioideae</taxon>
        <taxon>Cassia clade</taxon>
        <taxon>Senna</taxon>
    </lineage>
</organism>
<proteinExistence type="predicted"/>